<reference evidence="1 2" key="1">
    <citation type="submission" date="2011-06" db="EMBL/GenBank/DDBJ databases">
        <title>The draft genome of Thiorhodococcus drewsii AZ1.</title>
        <authorList>
            <consortium name="US DOE Joint Genome Institute (JGI-PGF)"/>
            <person name="Lucas S."/>
            <person name="Han J."/>
            <person name="Lapidus A."/>
            <person name="Cheng J.-F."/>
            <person name="Goodwin L."/>
            <person name="Pitluck S."/>
            <person name="Peters L."/>
            <person name="Land M.L."/>
            <person name="Hauser L."/>
            <person name="Vogl K."/>
            <person name="Liu Z."/>
            <person name="Imhoff J."/>
            <person name="Thiel V."/>
            <person name="Frigaard N.-U."/>
            <person name="Bryant D.A."/>
            <person name="Woyke T.J."/>
        </authorList>
    </citation>
    <scope>NUCLEOTIDE SEQUENCE [LARGE SCALE GENOMIC DNA]</scope>
    <source>
        <strain evidence="1 2">AZ1</strain>
    </source>
</reference>
<sequence>MIGILSRGIQRIPALETFLGEPITSLNPLRAHPDLTAIAGWGLKSTSRRARNYAHRHGLPYIALEDGFLRSVGLGNQDPPLSLIVDDLGIYYDATQPSRLESLIPQALSDTELARARSLRSAWCNARVSKYNHLPEECLPLPCPAVLVADQTFGDPAIQLGLAEPASFQRMLVAALDENPGATILVKIHPDVYAGRKRGHFDPQALSKIDRVHLLTRDIHPVSVLEQVETVYTVTSQLGFEALIWGRQVRTFGMPFYAGWGLTQDEQPAPERRSVITLEQLIHAALIACPRYLDPETNQRCEVERVLDWMGLQRQLRERFAEPIQAIDFSPWKRPLVKRFLQGSELGFGRQIDQALPGETLAVWGLRSSPAGQKTLRLEDGFLRSVGLGADLVQPLSWVVDSRGLYYDASRPSDLEVILQNRDFDPALLSRARKLREKIVESGLTKYNVGTSDWQPPSGAKRIILVAGQVETDASLRLATPGIRRNMDLLRRVRHENPDAYVIYKPHPDVLAGLRAGGENERLSHDWCDDLVTQASMATLLNQVNEVHVLTSLAGFEALLRDKRVVCHGQPFYSGWGLTLDREPLARRTRVLNIDMLVAGTLLLYPTYVSRITNRYTTPERALDELLMWKEQSACQGELTRWRRILRPILGWIAEARSQTNRA</sequence>
<dbReference type="GO" id="GO:0015774">
    <property type="term" value="P:polysaccharide transport"/>
    <property type="evidence" value="ECO:0007669"/>
    <property type="project" value="InterPro"/>
</dbReference>
<protein>
    <submittedName>
        <fullName evidence="1">Capsule polysaccharide biosynthesis protein</fullName>
    </submittedName>
</protein>
<evidence type="ECO:0000313" key="1">
    <source>
        <dbReference type="EMBL" id="EGV28525.1"/>
    </source>
</evidence>
<accession>G2E5W2</accession>
<comment type="caution">
    <text evidence="1">The sequence shown here is derived from an EMBL/GenBank/DDBJ whole genome shotgun (WGS) entry which is preliminary data.</text>
</comment>
<dbReference type="Pfam" id="PF05159">
    <property type="entry name" value="Capsule_synth"/>
    <property type="match status" value="4"/>
</dbReference>
<dbReference type="eggNOG" id="COG3563">
    <property type="taxonomic scope" value="Bacteria"/>
</dbReference>
<keyword evidence="2" id="KW-1185">Reference proteome</keyword>
<dbReference type="InterPro" id="IPR007833">
    <property type="entry name" value="Capsule_polysaccharide_synth"/>
</dbReference>
<dbReference type="EMBL" id="AFWT01000035">
    <property type="protein sequence ID" value="EGV28525.1"/>
    <property type="molecule type" value="Genomic_DNA"/>
</dbReference>
<name>G2E5W2_9GAMM</name>
<organism evidence="1 2">
    <name type="scientific">Thiorhodococcus drewsii AZ1</name>
    <dbReference type="NCBI Taxonomy" id="765913"/>
    <lineage>
        <taxon>Bacteria</taxon>
        <taxon>Pseudomonadati</taxon>
        <taxon>Pseudomonadota</taxon>
        <taxon>Gammaproteobacteria</taxon>
        <taxon>Chromatiales</taxon>
        <taxon>Chromatiaceae</taxon>
        <taxon>Thiorhodococcus</taxon>
    </lineage>
</organism>
<gene>
    <name evidence="1" type="ORF">ThidrDRAFT_3675</name>
</gene>
<dbReference type="AlphaFoldDB" id="G2E5W2"/>
<dbReference type="CDD" id="cd16439">
    <property type="entry name" value="beta_Kdo_transferase_KpsC_2"/>
    <property type="match status" value="1"/>
</dbReference>
<dbReference type="PATRIC" id="fig|765913.3.peg.3741"/>
<evidence type="ECO:0000313" key="2">
    <source>
        <dbReference type="Proteomes" id="UP000004200"/>
    </source>
</evidence>
<dbReference type="STRING" id="765913.ThidrDRAFT_3675"/>
<proteinExistence type="predicted"/>
<dbReference type="GO" id="GO:0000271">
    <property type="term" value="P:polysaccharide biosynthetic process"/>
    <property type="evidence" value="ECO:0007669"/>
    <property type="project" value="InterPro"/>
</dbReference>
<dbReference type="Proteomes" id="UP000004200">
    <property type="component" value="Unassembled WGS sequence"/>
</dbReference>
<dbReference type="CDD" id="cd16440">
    <property type="entry name" value="beta_Kdo_transferase_KpsC_1"/>
    <property type="match status" value="1"/>
</dbReference>
<dbReference type="RefSeq" id="WP_007042388.1">
    <property type="nucleotide sequence ID" value="NZ_AFWT01000035.1"/>
</dbReference>
<dbReference type="OrthoDB" id="543755at2"/>